<dbReference type="InterPro" id="IPR005824">
    <property type="entry name" value="KOW"/>
</dbReference>
<proteinExistence type="predicted"/>
<gene>
    <name evidence="2" type="ORF">RNJ44_03309</name>
</gene>
<dbReference type="EMBL" id="JBEVYD010000003">
    <property type="protein sequence ID" value="KAL3234547.1"/>
    <property type="molecule type" value="Genomic_DNA"/>
</dbReference>
<protein>
    <submittedName>
        <fullName evidence="2">Large ribosomal subunit protein uL24m</fullName>
    </submittedName>
</protein>
<accession>A0ABR4NZE2</accession>
<feature type="domain" description="KOW" evidence="1">
    <location>
        <begin position="62"/>
        <end position="89"/>
    </location>
</feature>
<dbReference type="Pfam" id="PF22682">
    <property type="entry name" value="Ribosomal_uL24m-like"/>
    <property type="match status" value="1"/>
</dbReference>
<organism evidence="2 3">
    <name type="scientific">Nakaseomyces bracarensis</name>
    <dbReference type="NCBI Taxonomy" id="273131"/>
    <lineage>
        <taxon>Eukaryota</taxon>
        <taxon>Fungi</taxon>
        <taxon>Dikarya</taxon>
        <taxon>Ascomycota</taxon>
        <taxon>Saccharomycotina</taxon>
        <taxon>Saccharomycetes</taxon>
        <taxon>Saccharomycetales</taxon>
        <taxon>Saccharomycetaceae</taxon>
        <taxon>Nakaseomyces</taxon>
    </lineage>
</organism>
<dbReference type="Proteomes" id="UP001623330">
    <property type="component" value="Unassembled WGS sequence"/>
</dbReference>
<reference evidence="2 3" key="1">
    <citation type="submission" date="2024-05" db="EMBL/GenBank/DDBJ databases">
        <title>Long read based assembly of the Candida bracarensis genome reveals expanded adhesin content.</title>
        <authorList>
            <person name="Marcet-Houben M."/>
            <person name="Ksiezopolska E."/>
            <person name="Gabaldon T."/>
        </authorList>
    </citation>
    <scope>NUCLEOTIDE SEQUENCE [LARGE SCALE GENOMIC DNA]</scope>
    <source>
        <strain evidence="2 3">CBM6</strain>
    </source>
</reference>
<evidence type="ECO:0000313" key="2">
    <source>
        <dbReference type="EMBL" id="KAL3234547.1"/>
    </source>
</evidence>
<dbReference type="InterPro" id="IPR008991">
    <property type="entry name" value="Translation_prot_SH3-like_sf"/>
</dbReference>
<dbReference type="SUPFAM" id="SSF50104">
    <property type="entry name" value="Translation proteins SH3-like domain"/>
    <property type="match status" value="1"/>
</dbReference>
<keyword evidence="3" id="KW-1185">Reference proteome</keyword>
<dbReference type="SMART" id="SM00739">
    <property type="entry name" value="KOW"/>
    <property type="match status" value="1"/>
</dbReference>
<evidence type="ECO:0000313" key="3">
    <source>
        <dbReference type="Proteomes" id="UP001623330"/>
    </source>
</evidence>
<evidence type="ECO:0000259" key="1">
    <source>
        <dbReference type="SMART" id="SM00739"/>
    </source>
</evidence>
<name>A0ABR4NZE2_9SACH</name>
<comment type="caution">
    <text evidence="2">The sequence shown here is derived from an EMBL/GenBank/DDBJ whole genome shotgun (WGS) entry which is preliminary data.</text>
</comment>
<sequence length="295" mass="33979">MPRYDHLSKAGSRLLKRLEDVPKRGQKRAEQFMNKALPEFVRPRSRVVQDEAQRFKTERDWKFLPGDRVVITHGKHKGNVAVIKDLESATNSFILDENGPSRQVPVAKNYWLDNQSSHLLALPVSMKRKHLKLVADLENPEKPGVTETVAIKDVTFNGTYYDKDRKKIMPYRCVVGRPDLVIPWPVPEPTEDGPLGTEPKIARQQTFWVDTIVRNSIPRAAFLTLRNPHSKYKKRQLKPRDIAKLVAPNMPLSETKKKFLEERKMLAAREKPQLTEDDIELIGKRVQEHLSSSNI</sequence>